<dbReference type="Proteomes" id="UP000695007">
    <property type="component" value="Unplaced"/>
</dbReference>
<organism evidence="9 10">
    <name type="scientific">Ceratosolen solmsi marchali</name>
    <dbReference type="NCBI Taxonomy" id="326594"/>
    <lineage>
        <taxon>Eukaryota</taxon>
        <taxon>Metazoa</taxon>
        <taxon>Ecdysozoa</taxon>
        <taxon>Arthropoda</taxon>
        <taxon>Hexapoda</taxon>
        <taxon>Insecta</taxon>
        <taxon>Pterygota</taxon>
        <taxon>Neoptera</taxon>
        <taxon>Endopterygota</taxon>
        <taxon>Hymenoptera</taxon>
        <taxon>Apocrita</taxon>
        <taxon>Proctotrupomorpha</taxon>
        <taxon>Chalcidoidea</taxon>
        <taxon>Agaonidae</taxon>
        <taxon>Agaoninae</taxon>
        <taxon>Ceratosolen</taxon>
    </lineage>
</organism>
<name>A0AAJ6YDK0_9HYME</name>
<dbReference type="GO" id="GO:0046872">
    <property type="term" value="F:metal ion binding"/>
    <property type="evidence" value="ECO:0007669"/>
    <property type="project" value="UniProtKB-KW"/>
</dbReference>
<comment type="subcellular location">
    <subcellularLocation>
        <location evidence="7">Mitochondrion</location>
    </subcellularLocation>
</comment>
<reference evidence="10" key="1">
    <citation type="submission" date="2025-08" db="UniProtKB">
        <authorList>
            <consortium name="RefSeq"/>
        </authorList>
    </citation>
    <scope>IDENTIFICATION</scope>
</reference>
<dbReference type="SUPFAM" id="SSF53067">
    <property type="entry name" value="Actin-like ATPase domain"/>
    <property type="match status" value="1"/>
</dbReference>
<keyword evidence="7" id="KW-0496">Mitochondrion</keyword>
<dbReference type="AlphaFoldDB" id="A0AAJ6YDK0"/>
<dbReference type="HAMAP" id="MF_01445">
    <property type="entry name" value="TsaD"/>
    <property type="match status" value="1"/>
</dbReference>
<dbReference type="InterPro" id="IPR017861">
    <property type="entry name" value="KAE1/TsaD"/>
</dbReference>
<dbReference type="PRINTS" id="PR00789">
    <property type="entry name" value="OSIALOPTASE"/>
</dbReference>
<dbReference type="GO" id="GO:0002949">
    <property type="term" value="P:tRNA threonylcarbamoyladenosine modification"/>
    <property type="evidence" value="ECO:0007669"/>
    <property type="project" value="UniProtKB-UniRule"/>
</dbReference>
<evidence type="ECO:0000313" key="10">
    <source>
        <dbReference type="RefSeq" id="XP_011496090.1"/>
    </source>
</evidence>
<keyword evidence="5 7" id="KW-0012">Acyltransferase</keyword>
<dbReference type="InterPro" id="IPR000905">
    <property type="entry name" value="Gcp-like_dom"/>
</dbReference>
<evidence type="ECO:0000259" key="8">
    <source>
        <dbReference type="Pfam" id="PF00814"/>
    </source>
</evidence>
<evidence type="ECO:0000313" key="9">
    <source>
        <dbReference type="Proteomes" id="UP000695007"/>
    </source>
</evidence>
<evidence type="ECO:0000256" key="3">
    <source>
        <dbReference type="ARBA" id="ARBA00022694"/>
    </source>
</evidence>
<dbReference type="GO" id="GO:0061711">
    <property type="term" value="F:tRNA N(6)-L-threonylcarbamoyladenine synthase activity"/>
    <property type="evidence" value="ECO:0007669"/>
    <property type="project" value="UniProtKB-EC"/>
</dbReference>
<dbReference type="Gene3D" id="3.30.420.40">
    <property type="match status" value="2"/>
</dbReference>
<dbReference type="CTD" id="32982"/>
<comment type="catalytic activity">
    <reaction evidence="6 7">
        <text>L-threonylcarbamoyladenylate + adenosine(37) in tRNA = N(6)-L-threonylcarbamoyladenosine(37) in tRNA + AMP + H(+)</text>
        <dbReference type="Rhea" id="RHEA:37059"/>
        <dbReference type="Rhea" id="RHEA-COMP:10162"/>
        <dbReference type="Rhea" id="RHEA-COMP:10163"/>
        <dbReference type="ChEBI" id="CHEBI:15378"/>
        <dbReference type="ChEBI" id="CHEBI:73682"/>
        <dbReference type="ChEBI" id="CHEBI:74411"/>
        <dbReference type="ChEBI" id="CHEBI:74418"/>
        <dbReference type="ChEBI" id="CHEBI:456215"/>
        <dbReference type="EC" id="2.3.1.234"/>
    </reaction>
</comment>
<dbReference type="GeneID" id="105360788"/>
<dbReference type="CDD" id="cd24134">
    <property type="entry name" value="ASKHA_NBD_OSGEPL1_QRI7_euk"/>
    <property type="match status" value="1"/>
</dbReference>
<dbReference type="KEGG" id="csol:105360788"/>
<dbReference type="Pfam" id="PF00814">
    <property type="entry name" value="TsaD"/>
    <property type="match status" value="1"/>
</dbReference>
<dbReference type="PANTHER" id="PTHR11735">
    <property type="entry name" value="TRNA N6-ADENOSINE THREONYLCARBAMOYLTRANSFERASE"/>
    <property type="match status" value="1"/>
</dbReference>
<feature type="domain" description="Gcp-like" evidence="8">
    <location>
        <begin position="61"/>
        <end position="368"/>
    </location>
</feature>
<evidence type="ECO:0000256" key="1">
    <source>
        <dbReference type="ARBA" id="ARBA00012156"/>
    </source>
</evidence>
<evidence type="ECO:0000256" key="6">
    <source>
        <dbReference type="ARBA" id="ARBA00048117"/>
    </source>
</evidence>
<evidence type="ECO:0000256" key="2">
    <source>
        <dbReference type="ARBA" id="ARBA00022679"/>
    </source>
</evidence>
<comment type="subunit">
    <text evidence="7">Homodimer.</text>
</comment>
<dbReference type="InterPro" id="IPR022450">
    <property type="entry name" value="TsaD"/>
</dbReference>
<evidence type="ECO:0000256" key="5">
    <source>
        <dbReference type="ARBA" id="ARBA00023315"/>
    </source>
</evidence>
<dbReference type="InterPro" id="IPR043129">
    <property type="entry name" value="ATPase_NBD"/>
</dbReference>
<sequence length="425" mass="47577">MTQVYKFIRFSNKFVKQHYYNQCSNIVTKLNFSSKNNPAIILGIETSCDDTGMAIVDSNGKILGEALNSQLHVHLPEGGIDPAVARDLHLQNIESVYQECLKSANIDINNVDAIAITLEPGLPLSLVVGKNFSLKLSSKYNKPIIPVHHMQAHALTARLNEKVNFPFLVLLMSGGHCSIVLAQSVNQFKLLGETIDATPGQCFDKVARRLKLINIFEYSNISGGKAIELAAMKADNPDQFHFPTPLVHFRNCNFSFSCLTSSSTYHIDKEEDKYNIILDEIIPGVNNLCAGLIMATIKHICTRLERAMQFVENEKLIPENNKILIISGGVASNNLIAKALDILCLERGFKLIRTPPNLCTDNGVMIAWNGIEKYMANIEIIRNRDEINKLDIKGKSLIGEDWCDIVKSKNIERYRFKIKFNNLLS</sequence>
<keyword evidence="9" id="KW-1185">Reference proteome</keyword>
<comment type="cofactor">
    <cofactor evidence="7">
        <name>a divalent metal cation</name>
        <dbReference type="ChEBI" id="CHEBI:60240"/>
    </cofactor>
    <text evidence="7">Binds 1 divalent metal cation per subunit.</text>
</comment>
<proteinExistence type="inferred from homology"/>
<dbReference type="RefSeq" id="XP_011496090.1">
    <property type="nucleotide sequence ID" value="XM_011497788.1"/>
</dbReference>
<keyword evidence="3 7" id="KW-0819">tRNA processing</keyword>
<keyword evidence="4 7" id="KW-0479">Metal-binding</keyword>
<dbReference type="GO" id="GO:0005739">
    <property type="term" value="C:mitochondrion"/>
    <property type="evidence" value="ECO:0007669"/>
    <property type="project" value="UniProtKB-SubCell"/>
</dbReference>
<dbReference type="PANTHER" id="PTHR11735:SF6">
    <property type="entry name" value="TRNA N6-ADENOSINE THREONYLCARBAMOYLTRANSFERASE, MITOCHONDRIAL"/>
    <property type="match status" value="1"/>
</dbReference>
<protein>
    <recommendedName>
        <fullName evidence="1">N(6)-L-threonylcarbamoyladenine synthase</fullName>
        <ecNumber evidence="1">2.3.1.234</ecNumber>
    </recommendedName>
</protein>
<evidence type="ECO:0000256" key="7">
    <source>
        <dbReference type="HAMAP-Rule" id="MF_03179"/>
    </source>
</evidence>
<dbReference type="NCBIfam" id="TIGR00329">
    <property type="entry name" value="gcp_kae1"/>
    <property type="match status" value="1"/>
</dbReference>
<gene>
    <name evidence="10" type="primary">LOC105360788</name>
</gene>
<keyword evidence="2 7" id="KW-0808">Transferase</keyword>
<comment type="similarity">
    <text evidence="7">Belongs to the KAE1 / TsaD family.</text>
</comment>
<evidence type="ECO:0000256" key="4">
    <source>
        <dbReference type="ARBA" id="ARBA00022723"/>
    </source>
</evidence>
<comment type="function">
    <text evidence="7">Required for the formation of a threonylcarbamoyl group on adenosine at position 37 (t(6)A37) in mitochondrial tRNAs that read codons beginning with adenine. Probably involved in the transfer of the threonylcarbamoyl moiety of threonylcarbamoyl-AMP (TC-AMP) to the N6 group of A37. Involved in mitochondrial genome maintenance.</text>
</comment>
<dbReference type="EC" id="2.3.1.234" evidence="1"/>
<accession>A0AAJ6YDK0</accession>